<dbReference type="FunFam" id="2.60.40.10:FF:002491">
    <property type="entry name" value="T cell receptor beta variable 12-4"/>
    <property type="match status" value="1"/>
</dbReference>
<sequence>MATRLLCCVALCLLGVEPADVGVSQSPRHKVTEVRQEVTLRCQPIAGHAALYWYKQTSGQGLEFLIYFNNRDPVDESGMPKGRFSAEMPSASLSMLKIQSAEPGDSATYLCASSTGTAPQSHPLSVQEVPASPARSSPGRPRPQRWVQALPSQHRDWVWGSAVLREGEKRITT</sequence>
<feature type="domain" description="Ig-like" evidence="10">
    <location>
        <begin position="18"/>
        <end position="127"/>
    </location>
</feature>
<dbReference type="SMART" id="SM00409">
    <property type="entry name" value="IG"/>
    <property type="match status" value="1"/>
</dbReference>
<feature type="compositionally biased region" description="Polar residues" evidence="8">
    <location>
        <begin position="111"/>
        <end position="124"/>
    </location>
</feature>
<dbReference type="InterPro" id="IPR050413">
    <property type="entry name" value="TCR_beta_variable"/>
</dbReference>
<feature type="signal peptide" evidence="9">
    <location>
        <begin position="1"/>
        <end position="18"/>
    </location>
</feature>
<keyword evidence="1 9" id="KW-0732">Signal</keyword>
<dbReference type="InterPro" id="IPR003599">
    <property type="entry name" value="Ig_sub"/>
</dbReference>
<evidence type="ECO:0000256" key="1">
    <source>
        <dbReference type="ARBA" id="ARBA00022729"/>
    </source>
</evidence>
<feature type="chain" id="PRO_5034026594" description="Ig-like domain-containing protein" evidence="9">
    <location>
        <begin position="19"/>
        <end position="173"/>
    </location>
</feature>
<dbReference type="PANTHER" id="PTHR23268:SF14">
    <property type="entry name" value="T CELL RECEPTOR BETA VARIABLE 12-3-RELATED"/>
    <property type="match status" value="1"/>
</dbReference>
<dbReference type="InterPro" id="IPR036179">
    <property type="entry name" value="Ig-like_dom_sf"/>
</dbReference>
<evidence type="ECO:0000256" key="8">
    <source>
        <dbReference type="SAM" id="MobiDB-lite"/>
    </source>
</evidence>
<dbReference type="PROSITE" id="PS50835">
    <property type="entry name" value="IG_LIKE"/>
    <property type="match status" value="1"/>
</dbReference>
<evidence type="ECO:0000256" key="6">
    <source>
        <dbReference type="ARBA" id="ARBA00023319"/>
    </source>
</evidence>
<reference evidence="11" key="2">
    <citation type="submission" date="2025-09" db="UniProtKB">
        <authorList>
            <consortium name="Ensembl"/>
        </authorList>
    </citation>
    <scope>IDENTIFICATION</scope>
</reference>
<dbReference type="GO" id="GO:0007166">
    <property type="term" value="P:cell surface receptor signaling pathway"/>
    <property type="evidence" value="ECO:0007669"/>
    <property type="project" value="TreeGrafter"/>
</dbReference>
<name>A0A8C3YMX8_9CETA</name>
<keyword evidence="4" id="KW-1015">Disulfide bond</keyword>
<dbReference type="AlphaFoldDB" id="A0A8C3YMX8"/>
<dbReference type="Pfam" id="PF07686">
    <property type="entry name" value="V-set"/>
    <property type="match status" value="1"/>
</dbReference>
<keyword evidence="5" id="KW-0675">Receptor</keyword>
<dbReference type="InterPro" id="IPR013783">
    <property type="entry name" value="Ig-like_fold"/>
</dbReference>
<evidence type="ECO:0000256" key="9">
    <source>
        <dbReference type="SAM" id="SignalP"/>
    </source>
</evidence>
<protein>
    <recommendedName>
        <fullName evidence="10">Ig-like domain-containing protein</fullName>
    </recommendedName>
</protein>
<evidence type="ECO:0000313" key="12">
    <source>
        <dbReference type="Proteomes" id="UP000694540"/>
    </source>
</evidence>
<dbReference type="PANTHER" id="PTHR23268">
    <property type="entry name" value="T-CELL RECEPTOR BETA CHAIN"/>
    <property type="match status" value="1"/>
</dbReference>
<feature type="compositionally biased region" description="Low complexity" evidence="8">
    <location>
        <begin position="130"/>
        <end position="139"/>
    </location>
</feature>
<evidence type="ECO:0000256" key="7">
    <source>
        <dbReference type="ARBA" id="ARBA00043266"/>
    </source>
</evidence>
<evidence type="ECO:0000256" key="5">
    <source>
        <dbReference type="ARBA" id="ARBA00023170"/>
    </source>
</evidence>
<proteinExistence type="predicted"/>
<dbReference type="InterPro" id="IPR007110">
    <property type="entry name" value="Ig-like_dom"/>
</dbReference>
<dbReference type="InterPro" id="IPR013106">
    <property type="entry name" value="Ig_V-set"/>
</dbReference>
<dbReference type="Gene3D" id="2.60.40.10">
    <property type="entry name" value="Immunoglobulins"/>
    <property type="match status" value="1"/>
</dbReference>
<keyword evidence="7" id="KW-1279">T cell receptor</keyword>
<dbReference type="GeneTree" id="ENSGT00940000162707"/>
<evidence type="ECO:0000256" key="4">
    <source>
        <dbReference type="ARBA" id="ARBA00023157"/>
    </source>
</evidence>
<evidence type="ECO:0000256" key="3">
    <source>
        <dbReference type="ARBA" id="ARBA00023130"/>
    </source>
</evidence>
<keyword evidence="2" id="KW-0391">Immunity</keyword>
<organism evidence="11 12">
    <name type="scientific">Catagonus wagneri</name>
    <name type="common">Chacoan peccary</name>
    <dbReference type="NCBI Taxonomy" id="51154"/>
    <lineage>
        <taxon>Eukaryota</taxon>
        <taxon>Metazoa</taxon>
        <taxon>Chordata</taxon>
        <taxon>Craniata</taxon>
        <taxon>Vertebrata</taxon>
        <taxon>Euteleostomi</taxon>
        <taxon>Mammalia</taxon>
        <taxon>Eutheria</taxon>
        <taxon>Laurasiatheria</taxon>
        <taxon>Artiodactyla</taxon>
        <taxon>Suina</taxon>
        <taxon>Tayassuidae</taxon>
        <taxon>Catagonus</taxon>
    </lineage>
</organism>
<keyword evidence="12" id="KW-1185">Reference proteome</keyword>
<dbReference type="GO" id="GO:0002250">
    <property type="term" value="P:adaptive immune response"/>
    <property type="evidence" value="ECO:0007669"/>
    <property type="project" value="UniProtKB-KW"/>
</dbReference>
<evidence type="ECO:0000313" key="11">
    <source>
        <dbReference type="Ensembl" id="ENSCWAP00000024736.1"/>
    </source>
</evidence>
<evidence type="ECO:0000259" key="10">
    <source>
        <dbReference type="PROSITE" id="PS50835"/>
    </source>
</evidence>
<reference evidence="11" key="1">
    <citation type="submission" date="2025-08" db="UniProtKB">
        <authorList>
            <consortium name="Ensembl"/>
        </authorList>
    </citation>
    <scope>IDENTIFICATION</scope>
</reference>
<dbReference type="SMART" id="SM00406">
    <property type="entry name" value="IGv"/>
    <property type="match status" value="1"/>
</dbReference>
<dbReference type="SUPFAM" id="SSF48726">
    <property type="entry name" value="Immunoglobulin"/>
    <property type="match status" value="1"/>
</dbReference>
<keyword evidence="6" id="KW-0393">Immunoglobulin domain</keyword>
<evidence type="ECO:0000256" key="2">
    <source>
        <dbReference type="ARBA" id="ARBA00022859"/>
    </source>
</evidence>
<dbReference type="Proteomes" id="UP000694540">
    <property type="component" value="Unplaced"/>
</dbReference>
<dbReference type="GO" id="GO:0042101">
    <property type="term" value="C:T cell receptor complex"/>
    <property type="evidence" value="ECO:0007669"/>
    <property type="project" value="UniProtKB-KW"/>
</dbReference>
<keyword evidence="3" id="KW-1064">Adaptive immunity</keyword>
<accession>A0A8C3YMX8</accession>
<feature type="region of interest" description="Disordered" evidence="8">
    <location>
        <begin position="111"/>
        <end position="148"/>
    </location>
</feature>
<dbReference type="Ensembl" id="ENSCWAT00000026826.1">
    <property type="protein sequence ID" value="ENSCWAP00000024736.1"/>
    <property type="gene ID" value="ENSCWAG00000018838.1"/>
</dbReference>